<keyword evidence="3" id="KW-1185">Reference proteome</keyword>
<dbReference type="InterPro" id="IPR000210">
    <property type="entry name" value="BTB/POZ_dom"/>
</dbReference>
<evidence type="ECO:0000313" key="3">
    <source>
        <dbReference type="Proteomes" id="UP000326924"/>
    </source>
</evidence>
<dbReference type="Proteomes" id="UP000326924">
    <property type="component" value="Unassembled WGS sequence"/>
</dbReference>
<dbReference type="InterPro" id="IPR011333">
    <property type="entry name" value="SKP1/BTB/POZ_sf"/>
</dbReference>
<proteinExistence type="predicted"/>
<dbReference type="OrthoDB" id="6359816at2759"/>
<dbReference type="EMBL" id="VXIS01000353">
    <property type="protein sequence ID" value="KAA8894270.1"/>
    <property type="molecule type" value="Genomic_DNA"/>
</dbReference>
<sequence>MPSAECSSSCPELLHKAANFPAGHRRWQKKDQAPGTQEVFSAGCPYFKNLFSTRLPTREVSENEIILDSPVDMVMAWRMVLDYLYLGEYRLPEDQMYGQIEYIHIQVYVLALKLCMEHLKNLALPRTAQSLAGLYCDTWYREMDSCRLERCVKLVYGY</sequence>
<dbReference type="SUPFAM" id="SSF54695">
    <property type="entry name" value="POZ domain"/>
    <property type="match status" value="1"/>
</dbReference>
<gene>
    <name evidence="2" type="ORF">FN846DRAFT_923110</name>
</gene>
<evidence type="ECO:0000259" key="1">
    <source>
        <dbReference type="PROSITE" id="PS50097"/>
    </source>
</evidence>
<dbReference type="InParanoid" id="A0A5J5EFY2"/>
<comment type="caution">
    <text evidence="2">The sequence shown here is derived from an EMBL/GenBank/DDBJ whole genome shotgun (WGS) entry which is preliminary data.</text>
</comment>
<name>A0A5J5EFY2_9PEZI</name>
<evidence type="ECO:0000313" key="2">
    <source>
        <dbReference type="EMBL" id="KAA8894270.1"/>
    </source>
</evidence>
<dbReference type="Gene3D" id="3.30.710.10">
    <property type="entry name" value="Potassium Channel Kv1.1, Chain A"/>
    <property type="match status" value="1"/>
</dbReference>
<dbReference type="PROSITE" id="PS50097">
    <property type="entry name" value="BTB"/>
    <property type="match status" value="1"/>
</dbReference>
<dbReference type="CDD" id="cd18186">
    <property type="entry name" value="BTB_POZ_ZBTB_KLHL-like"/>
    <property type="match status" value="1"/>
</dbReference>
<protein>
    <recommendedName>
        <fullName evidence="1">BTB domain-containing protein</fullName>
    </recommendedName>
</protein>
<reference evidence="2 3" key="1">
    <citation type="submission" date="2019-09" db="EMBL/GenBank/DDBJ databases">
        <title>Draft genome of the ectomycorrhizal ascomycete Sphaerosporella brunnea.</title>
        <authorList>
            <consortium name="DOE Joint Genome Institute"/>
            <person name="Benucci G.M."/>
            <person name="Marozzi G."/>
            <person name="Antonielli L."/>
            <person name="Sanchez S."/>
            <person name="Marco P."/>
            <person name="Wang X."/>
            <person name="Falini L.B."/>
            <person name="Barry K."/>
            <person name="Haridas S."/>
            <person name="Lipzen A."/>
            <person name="Labutti K."/>
            <person name="Grigoriev I.V."/>
            <person name="Murat C."/>
            <person name="Martin F."/>
            <person name="Albertini E."/>
            <person name="Donnini D."/>
            <person name="Bonito G."/>
        </authorList>
    </citation>
    <scope>NUCLEOTIDE SEQUENCE [LARGE SCALE GENOMIC DNA]</scope>
    <source>
        <strain evidence="2 3">Sb_GMNB300</strain>
    </source>
</reference>
<feature type="domain" description="BTB" evidence="1">
    <location>
        <begin position="39"/>
        <end position="93"/>
    </location>
</feature>
<accession>A0A5J5EFY2</accession>
<organism evidence="2 3">
    <name type="scientific">Sphaerosporella brunnea</name>
    <dbReference type="NCBI Taxonomy" id="1250544"/>
    <lineage>
        <taxon>Eukaryota</taxon>
        <taxon>Fungi</taxon>
        <taxon>Dikarya</taxon>
        <taxon>Ascomycota</taxon>
        <taxon>Pezizomycotina</taxon>
        <taxon>Pezizomycetes</taxon>
        <taxon>Pezizales</taxon>
        <taxon>Pyronemataceae</taxon>
        <taxon>Sphaerosporella</taxon>
    </lineage>
</organism>
<dbReference type="AlphaFoldDB" id="A0A5J5EFY2"/>